<feature type="transmembrane region" description="Helical" evidence="1">
    <location>
        <begin position="439"/>
        <end position="465"/>
    </location>
</feature>
<proteinExistence type="predicted"/>
<accession>A0ABR2H407</accession>
<keyword evidence="1" id="KW-0472">Membrane</keyword>
<gene>
    <name evidence="2" type="ORF">M9Y10_027770</name>
</gene>
<reference evidence="2 3" key="1">
    <citation type="submission" date="2024-04" db="EMBL/GenBank/DDBJ databases">
        <title>Tritrichomonas musculus Genome.</title>
        <authorList>
            <person name="Alves-Ferreira E."/>
            <person name="Grigg M."/>
            <person name="Lorenzi H."/>
            <person name="Galac M."/>
        </authorList>
    </citation>
    <scope>NUCLEOTIDE SEQUENCE [LARGE SCALE GENOMIC DNA]</scope>
    <source>
        <strain evidence="2 3">EAF2021</strain>
    </source>
</reference>
<keyword evidence="1" id="KW-0812">Transmembrane</keyword>
<feature type="transmembrane region" description="Helical" evidence="1">
    <location>
        <begin position="410"/>
        <end position="432"/>
    </location>
</feature>
<evidence type="ECO:0000256" key="1">
    <source>
        <dbReference type="SAM" id="Phobius"/>
    </source>
</evidence>
<keyword evidence="1" id="KW-1133">Transmembrane helix</keyword>
<dbReference type="EMBL" id="JAPFFF010000043">
    <property type="protein sequence ID" value="KAK8840938.1"/>
    <property type="molecule type" value="Genomic_DNA"/>
</dbReference>
<protein>
    <recommendedName>
        <fullName evidence="4">SSD domain-containing protein</fullName>
    </recommendedName>
</protein>
<organism evidence="2 3">
    <name type="scientific">Tritrichomonas musculus</name>
    <dbReference type="NCBI Taxonomy" id="1915356"/>
    <lineage>
        <taxon>Eukaryota</taxon>
        <taxon>Metamonada</taxon>
        <taxon>Parabasalia</taxon>
        <taxon>Tritrichomonadida</taxon>
        <taxon>Tritrichomonadidae</taxon>
        <taxon>Tritrichomonas</taxon>
    </lineage>
</organism>
<dbReference type="Proteomes" id="UP001470230">
    <property type="component" value="Unassembled WGS sequence"/>
</dbReference>
<comment type="caution">
    <text evidence="2">The sequence shown here is derived from an EMBL/GenBank/DDBJ whole genome shotgun (WGS) entry which is preliminary data.</text>
</comment>
<keyword evidence="3" id="KW-1185">Reference proteome</keyword>
<name>A0ABR2H407_9EUKA</name>
<sequence length="783" mass="90312">MGSSGDFPSIKHPKNGIFKWFNALSNVKKRFHNKSYFGFRVNSSEFDLAMIAEDLAHNLNLYDLNISGKMAEAVDGYIIQQKNRTKKKLLSTNECSKEYKNIYQFCKLTGININLENYGIPSEHVDIMLSNIIGYLPCGLTITILGLLTIEFYIIQIILSFFIFKASDHTSPTILEFILFYFGDTILLTSAIFYFLSYTGIDSTLTTLISLDELTSQVTSPLSESFQNIIEFGIPNLVSPVIENMLNIFNTTQYFFNETATSFLSPTIKILQKLVSKNESDPGIFQIYNFYIYNFAKDFYSCSKNYSKLNEISTYFGKYDFSSFQDEIQNLLDKELEFSKKIKELNSFFEYIDSILYPVLQYVSNLTNQKVYKTNLTFGELITDFGNNKLYYYLAGLNSNDTQNSSYCGLIRFGFLIFGFILVFSSIFYAIVYNLHNKFSICIANTISIFPIIATILMFFISFVFTELGSAEVSLSEQLEPAIDHFITSVVDITFPFRMIEFPVINITQITNNFFKGEINLSNIVFPNPMNNIEYFVNTNKKMGLADSLQLSNIVDLNKYGDEIGDFIIELGENYSLPTNIVSLFNNVEKLFRLVSYFPKKIDGFFNWRIPMTLTTKQFRYEIKKMDPEALHELEPYLSQIDFYINLMNSQYQIALFEIYENLANTLDKIDEKLINFIHSVMNDLGSSVKLLLHNIYSVLNMIKNEPFISYYATIRNLFFYDLVSTAAYISISGTLMMIGFVFIVVLMWIRRKGMRPEDNLQLRRNESSILDSAESDINVLFI</sequence>
<feature type="transmembrane region" description="Helical" evidence="1">
    <location>
        <begin position="132"/>
        <end position="162"/>
    </location>
</feature>
<feature type="transmembrane region" description="Helical" evidence="1">
    <location>
        <begin position="727"/>
        <end position="750"/>
    </location>
</feature>
<evidence type="ECO:0000313" key="3">
    <source>
        <dbReference type="Proteomes" id="UP001470230"/>
    </source>
</evidence>
<evidence type="ECO:0000313" key="2">
    <source>
        <dbReference type="EMBL" id="KAK8840938.1"/>
    </source>
</evidence>
<feature type="transmembrane region" description="Helical" evidence="1">
    <location>
        <begin position="174"/>
        <end position="196"/>
    </location>
</feature>
<evidence type="ECO:0008006" key="4">
    <source>
        <dbReference type="Google" id="ProtNLM"/>
    </source>
</evidence>